<dbReference type="Proteomes" id="UP000295600">
    <property type="component" value="Unassembled WGS sequence"/>
</dbReference>
<evidence type="ECO:0000313" key="2">
    <source>
        <dbReference type="Proteomes" id="UP000295600"/>
    </source>
</evidence>
<organism evidence="1 2">
    <name type="scientific">Prevotella heparinolytica</name>
    <dbReference type="NCBI Taxonomy" id="28113"/>
    <lineage>
        <taxon>Bacteria</taxon>
        <taxon>Pseudomonadati</taxon>
        <taxon>Bacteroidota</taxon>
        <taxon>Bacteroidia</taxon>
        <taxon>Bacteroidales</taxon>
        <taxon>Bacteroidaceae</taxon>
        <taxon>Bacteroides</taxon>
    </lineage>
</organism>
<evidence type="ECO:0000313" key="1">
    <source>
        <dbReference type="EMBL" id="TCO95934.1"/>
    </source>
</evidence>
<gene>
    <name evidence="1" type="ORF">EV202_10233</name>
</gene>
<accession>A0A4R2LUM5</accession>
<sequence>MIQKCQRTYDIYQLAYRIKELLIASEVKELRMEYAWTSHHPIGEMKLGGRCYLLLECKCQILRGLQNKSLIT</sequence>
<name>A0A4R2LUM5_9BACE</name>
<reference evidence="1 2" key="1">
    <citation type="submission" date="2019-03" db="EMBL/GenBank/DDBJ databases">
        <title>Genomic Encyclopedia of Type Strains, Phase IV (KMG-IV): sequencing the most valuable type-strain genomes for metagenomic binning, comparative biology and taxonomic classification.</title>
        <authorList>
            <person name="Goeker M."/>
        </authorList>
    </citation>
    <scope>NUCLEOTIDE SEQUENCE [LARGE SCALE GENOMIC DNA]</scope>
    <source>
        <strain evidence="1 2">DSM 23917</strain>
    </source>
</reference>
<dbReference type="AlphaFoldDB" id="A0A4R2LUM5"/>
<dbReference type="EMBL" id="SLXB01000002">
    <property type="protein sequence ID" value="TCO95934.1"/>
    <property type="molecule type" value="Genomic_DNA"/>
</dbReference>
<protein>
    <submittedName>
        <fullName evidence="1">Uncharacterized protein</fullName>
    </submittedName>
</protein>
<proteinExistence type="predicted"/>
<comment type="caution">
    <text evidence="1">The sequence shown here is derived from an EMBL/GenBank/DDBJ whole genome shotgun (WGS) entry which is preliminary data.</text>
</comment>